<comment type="caution">
    <text evidence="2">The sequence shown here is derived from an EMBL/GenBank/DDBJ whole genome shotgun (WGS) entry which is preliminary data.</text>
</comment>
<evidence type="ECO:0000313" key="3">
    <source>
        <dbReference type="Proteomes" id="UP000603708"/>
    </source>
</evidence>
<proteinExistence type="predicted"/>
<reference evidence="2" key="2">
    <citation type="submission" date="2020-09" db="EMBL/GenBank/DDBJ databases">
        <authorList>
            <person name="Sun Q."/>
            <person name="Ohkuma M."/>
        </authorList>
    </citation>
    <scope>NUCLEOTIDE SEQUENCE</scope>
    <source>
        <strain evidence="2">JCM 5069</strain>
    </source>
</reference>
<keyword evidence="3" id="KW-1185">Reference proteome</keyword>
<keyword evidence="1" id="KW-0472">Membrane</keyword>
<keyword evidence="1" id="KW-1133">Transmembrane helix</keyword>
<feature type="transmembrane region" description="Helical" evidence="1">
    <location>
        <begin position="111"/>
        <end position="130"/>
    </location>
</feature>
<name>A0A919FQY4_9ACTN</name>
<dbReference type="EMBL" id="BNCD01000001">
    <property type="protein sequence ID" value="GHH70628.1"/>
    <property type="molecule type" value="Genomic_DNA"/>
</dbReference>
<evidence type="ECO:0000256" key="1">
    <source>
        <dbReference type="SAM" id="Phobius"/>
    </source>
</evidence>
<sequence>MTYAIPARSDRAQVLPPAIRPRSTASWSLPLTLGILYGLWAAMIDRSAGPITTGNVLFGVFSGLAVALSAFALHQVSPRLPRVRRAFSWGAFTGVTFGWMYSITDAPHIRTVVISILAAAGTVAMTSYFYHVSEVPPERL</sequence>
<gene>
    <name evidence="2" type="ORF">GCM10018793_04960</name>
</gene>
<accession>A0A919FQY4</accession>
<feature type="transmembrane region" description="Helical" evidence="1">
    <location>
        <begin position="56"/>
        <end position="74"/>
    </location>
</feature>
<reference evidence="2" key="1">
    <citation type="journal article" date="2014" name="Int. J. Syst. Evol. Microbiol.">
        <title>Complete genome sequence of Corynebacterium casei LMG S-19264T (=DSM 44701T), isolated from a smear-ripened cheese.</title>
        <authorList>
            <consortium name="US DOE Joint Genome Institute (JGI-PGF)"/>
            <person name="Walter F."/>
            <person name="Albersmeier A."/>
            <person name="Kalinowski J."/>
            <person name="Ruckert C."/>
        </authorList>
    </citation>
    <scope>NUCLEOTIDE SEQUENCE</scope>
    <source>
        <strain evidence="2">JCM 5069</strain>
    </source>
</reference>
<feature type="transmembrane region" description="Helical" evidence="1">
    <location>
        <begin position="25"/>
        <end position="44"/>
    </location>
</feature>
<feature type="transmembrane region" description="Helical" evidence="1">
    <location>
        <begin position="86"/>
        <end position="104"/>
    </location>
</feature>
<keyword evidence="1" id="KW-0812">Transmembrane</keyword>
<organism evidence="2 3">
    <name type="scientific">Streptomyces sulfonofaciens</name>
    <dbReference type="NCBI Taxonomy" id="68272"/>
    <lineage>
        <taxon>Bacteria</taxon>
        <taxon>Bacillati</taxon>
        <taxon>Actinomycetota</taxon>
        <taxon>Actinomycetes</taxon>
        <taxon>Kitasatosporales</taxon>
        <taxon>Streptomycetaceae</taxon>
        <taxon>Streptomyces</taxon>
    </lineage>
</organism>
<protein>
    <submittedName>
        <fullName evidence="2">Uncharacterized protein</fullName>
    </submittedName>
</protein>
<dbReference type="RefSeq" id="WP_189929150.1">
    <property type="nucleotide sequence ID" value="NZ_BNCD01000001.1"/>
</dbReference>
<dbReference type="Proteomes" id="UP000603708">
    <property type="component" value="Unassembled WGS sequence"/>
</dbReference>
<dbReference type="AlphaFoldDB" id="A0A919FQY4"/>
<evidence type="ECO:0000313" key="2">
    <source>
        <dbReference type="EMBL" id="GHH70628.1"/>
    </source>
</evidence>